<dbReference type="PANTHER" id="PTHR43611:SF3">
    <property type="entry name" value="FLAVIN MONONUCLEOTIDE HYDROLASE 1, CHLOROPLATIC"/>
    <property type="match status" value="1"/>
</dbReference>
<dbReference type="GO" id="GO:0016787">
    <property type="term" value="F:hydrolase activity"/>
    <property type="evidence" value="ECO:0007669"/>
    <property type="project" value="UniProtKB-KW"/>
</dbReference>
<name>W7IBL7_9PSEU</name>
<dbReference type="InterPro" id="IPR036412">
    <property type="entry name" value="HAD-like_sf"/>
</dbReference>
<organism evidence="1 2">
    <name type="scientific">Actinokineospora spheciospongiae</name>
    <dbReference type="NCBI Taxonomy" id="909613"/>
    <lineage>
        <taxon>Bacteria</taxon>
        <taxon>Bacillati</taxon>
        <taxon>Actinomycetota</taxon>
        <taxon>Actinomycetes</taxon>
        <taxon>Pseudonocardiales</taxon>
        <taxon>Pseudonocardiaceae</taxon>
        <taxon>Actinokineospora</taxon>
    </lineage>
</organism>
<dbReference type="InterPro" id="IPR006439">
    <property type="entry name" value="HAD-SF_hydro_IA"/>
</dbReference>
<sequence>MEYGALLVDYAGTFTDAGMARVVADARARGLRTALVSNADRAPAGLPDLFDAVVTSGEVGTGKPHPEVYRIAAARLGVAPRRCVFVDDVAEYVRGAAAVGMTGVHHRSVESTVEELAVLLG</sequence>
<dbReference type="PANTHER" id="PTHR43611">
    <property type="entry name" value="ALPHA-D-GLUCOSE 1-PHOSPHATE PHOSPHATASE"/>
    <property type="match status" value="1"/>
</dbReference>
<proteinExistence type="predicted"/>
<dbReference type="SUPFAM" id="SSF56784">
    <property type="entry name" value="HAD-like"/>
    <property type="match status" value="1"/>
</dbReference>
<evidence type="ECO:0000313" key="2">
    <source>
        <dbReference type="Proteomes" id="UP000019277"/>
    </source>
</evidence>
<keyword evidence="1" id="KW-0378">Hydrolase</keyword>
<comment type="caution">
    <text evidence="1">The sequence shown here is derived from an EMBL/GenBank/DDBJ whole genome shotgun (WGS) entry which is preliminary data.</text>
</comment>
<dbReference type="NCBIfam" id="TIGR01509">
    <property type="entry name" value="HAD-SF-IA-v3"/>
    <property type="match status" value="1"/>
</dbReference>
<dbReference type="RefSeq" id="WP_035290541.1">
    <property type="nucleotide sequence ID" value="NZ_AYXG01000252.1"/>
</dbReference>
<protein>
    <submittedName>
        <fullName evidence="1">HAD-superfamily hydrolase subfamily IA, variant 3</fullName>
    </submittedName>
</protein>
<dbReference type="Pfam" id="PF00702">
    <property type="entry name" value="Hydrolase"/>
    <property type="match status" value="1"/>
</dbReference>
<dbReference type="STRING" id="909613.UO65_6533"/>
<dbReference type="eggNOG" id="COG1011">
    <property type="taxonomic scope" value="Bacteria"/>
</dbReference>
<dbReference type="NCBIfam" id="TIGR01549">
    <property type="entry name" value="HAD-SF-IA-v1"/>
    <property type="match status" value="1"/>
</dbReference>
<dbReference type="InterPro" id="IPR023214">
    <property type="entry name" value="HAD_sf"/>
</dbReference>
<keyword evidence="2" id="KW-1185">Reference proteome</keyword>
<evidence type="ECO:0000313" key="1">
    <source>
        <dbReference type="EMBL" id="EWC58180.1"/>
    </source>
</evidence>
<reference evidence="1 2" key="1">
    <citation type="journal article" date="2014" name="Genome Announc.">
        <title>Draft Genome Sequence of the Antitrypanosomally Active Sponge-Associated Bacterium Actinokineospora sp. Strain EG49.</title>
        <authorList>
            <person name="Harjes J."/>
            <person name="Ryu T."/>
            <person name="Abdelmohsen U.R."/>
            <person name="Moitinho-Silva L."/>
            <person name="Horn H."/>
            <person name="Ravasi T."/>
            <person name="Hentschel U."/>
        </authorList>
    </citation>
    <scope>NUCLEOTIDE SEQUENCE [LARGE SCALE GENOMIC DNA]</scope>
    <source>
        <strain evidence="1 2">EG49</strain>
    </source>
</reference>
<dbReference type="Gene3D" id="3.40.50.1000">
    <property type="entry name" value="HAD superfamily/HAD-like"/>
    <property type="match status" value="1"/>
</dbReference>
<gene>
    <name evidence="1" type="ORF">UO65_6533</name>
</gene>
<accession>W7IBL7</accession>
<dbReference type="AlphaFoldDB" id="W7IBL7"/>
<dbReference type="EMBL" id="AYXG01000252">
    <property type="protein sequence ID" value="EWC58180.1"/>
    <property type="molecule type" value="Genomic_DNA"/>
</dbReference>
<dbReference type="Proteomes" id="UP000019277">
    <property type="component" value="Unassembled WGS sequence"/>
</dbReference>